<protein>
    <submittedName>
        <fullName evidence="6">Probable caffeoyl-CoA O-methyltransferase 2-like</fullName>
    </submittedName>
</protein>
<accession>A0ABM0GQQ4</accession>
<evidence type="ECO:0000256" key="4">
    <source>
        <dbReference type="ARBA" id="ARBA00023453"/>
    </source>
</evidence>
<gene>
    <name evidence="6" type="primary">LOC100368678</name>
</gene>
<dbReference type="RefSeq" id="XP_002735207.1">
    <property type="nucleotide sequence ID" value="XM_002735161.2"/>
</dbReference>
<organism evidence="5 6">
    <name type="scientific">Saccoglossus kowalevskii</name>
    <name type="common">Acorn worm</name>
    <dbReference type="NCBI Taxonomy" id="10224"/>
    <lineage>
        <taxon>Eukaryota</taxon>
        <taxon>Metazoa</taxon>
        <taxon>Hemichordata</taxon>
        <taxon>Enteropneusta</taxon>
        <taxon>Harrimaniidae</taxon>
        <taxon>Saccoglossus</taxon>
    </lineage>
</organism>
<proteinExistence type="inferred from homology"/>
<reference evidence="6" key="1">
    <citation type="submission" date="2025-08" db="UniProtKB">
        <authorList>
            <consortium name="RefSeq"/>
        </authorList>
    </citation>
    <scope>IDENTIFICATION</scope>
    <source>
        <tissue evidence="6">Testes</tissue>
    </source>
</reference>
<dbReference type="InterPro" id="IPR050362">
    <property type="entry name" value="Cation-dep_OMT"/>
</dbReference>
<evidence type="ECO:0000256" key="3">
    <source>
        <dbReference type="ARBA" id="ARBA00022691"/>
    </source>
</evidence>
<evidence type="ECO:0000313" key="5">
    <source>
        <dbReference type="Proteomes" id="UP000694865"/>
    </source>
</evidence>
<dbReference type="PANTHER" id="PTHR10509:SF93">
    <property type="entry name" value="CATECHOL O-METHYLTRANSFERASE DOMAIN-CONTAINING PROTEIN 1"/>
    <property type="match status" value="1"/>
</dbReference>
<keyword evidence="1" id="KW-0489">Methyltransferase</keyword>
<dbReference type="PROSITE" id="PS51682">
    <property type="entry name" value="SAM_OMT_I"/>
    <property type="match status" value="1"/>
</dbReference>
<evidence type="ECO:0000313" key="6">
    <source>
        <dbReference type="RefSeq" id="XP_002735207.1"/>
    </source>
</evidence>
<dbReference type="Gene3D" id="3.40.50.150">
    <property type="entry name" value="Vaccinia Virus protein VP39"/>
    <property type="match status" value="1"/>
</dbReference>
<dbReference type="SUPFAM" id="SSF53335">
    <property type="entry name" value="S-adenosyl-L-methionine-dependent methyltransferases"/>
    <property type="match status" value="1"/>
</dbReference>
<name>A0ABM0GQQ4_SACKO</name>
<dbReference type="PANTHER" id="PTHR10509">
    <property type="entry name" value="O-METHYLTRANSFERASE-RELATED"/>
    <property type="match status" value="1"/>
</dbReference>
<evidence type="ECO:0000256" key="1">
    <source>
        <dbReference type="ARBA" id="ARBA00022603"/>
    </source>
</evidence>
<sequence>MRPPVSVFKKSFMAMDNPILNYVIDHSLREPAILKDLRETTMSTFREYELLIAPEQAQFFRILLKMLDAKKAIEVGVFTGYNTLSMSLALPDDGKVIACDVCEKCTNFAEQYWSKSDINHKIDLRLQPALKTLDSLIEAGESGTYDFIFIDADKENNSNYYDRAYTLLRKGGIIAIDNVIWGGKVADEMETDIKTTAIRACNDNIYSDQNVDISMLTLGDGVMLAMKK</sequence>
<dbReference type="InterPro" id="IPR029063">
    <property type="entry name" value="SAM-dependent_MTases_sf"/>
</dbReference>
<dbReference type="CDD" id="cd02440">
    <property type="entry name" value="AdoMet_MTases"/>
    <property type="match status" value="1"/>
</dbReference>
<evidence type="ECO:0000256" key="2">
    <source>
        <dbReference type="ARBA" id="ARBA00022679"/>
    </source>
</evidence>
<keyword evidence="3" id="KW-0949">S-adenosyl-L-methionine</keyword>
<dbReference type="InterPro" id="IPR002935">
    <property type="entry name" value="SAM_O-MeTrfase"/>
</dbReference>
<dbReference type="Proteomes" id="UP000694865">
    <property type="component" value="Unplaced"/>
</dbReference>
<dbReference type="GeneID" id="100368678"/>
<dbReference type="Pfam" id="PF01596">
    <property type="entry name" value="Methyltransf_3"/>
    <property type="match status" value="1"/>
</dbReference>
<keyword evidence="2" id="KW-0808">Transferase</keyword>
<comment type="similarity">
    <text evidence="4">Belongs to the class I-like SAM-binding methyltransferase superfamily. Cation-dependent O-methyltransferase family.</text>
</comment>
<keyword evidence="5" id="KW-1185">Reference proteome</keyword>